<dbReference type="EMBL" id="DAAVWH010000001">
    <property type="protein sequence ID" value="HAF6828071.1"/>
    <property type="molecule type" value="Genomic_DNA"/>
</dbReference>
<proteinExistence type="predicted"/>
<dbReference type="EMBL" id="DAAVJP010000060">
    <property type="protein sequence ID" value="HAF5063159.1"/>
    <property type="molecule type" value="Genomic_DNA"/>
</dbReference>
<evidence type="ECO:0000313" key="5">
    <source>
        <dbReference type="EMBL" id="HAF5076410.1"/>
    </source>
</evidence>
<dbReference type="EMBL" id="DAAUSW010000061">
    <property type="protein sequence ID" value="HAF3235956.1"/>
    <property type="molecule type" value="Genomic_DNA"/>
</dbReference>
<organism evidence="5">
    <name type="scientific">Salmonella paratyphi A</name>
    <dbReference type="NCBI Taxonomy" id="54388"/>
    <lineage>
        <taxon>Bacteria</taxon>
        <taxon>Pseudomonadati</taxon>
        <taxon>Pseudomonadota</taxon>
        <taxon>Gammaproteobacteria</taxon>
        <taxon>Enterobacterales</taxon>
        <taxon>Enterobacteriaceae</taxon>
        <taxon>Salmonella</taxon>
    </lineage>
</organism>
<dbReference type="EMBL" id="DAAVJX010000056">
    <property type="protein sequence ID" value="HAF5097948.1"/>
    <property type="molecule type" value="Genomic_DNA"/>
</dbReference>
<dbReference type="RefSeq" id="WP_046593822.1">
    <property type="nucleotide sequence ID" value="NZ_CP156168.1"/>
</dbReference>
<sequence length="333" mass="37820">MYIIRRYIIHIFEIRADDMYTTIRNTALAMVACFSYIAHASTHPPLIITRGAGGDASGATVIHDNWRHGTPDLVNLTDIPIDKIRPEKYSCVLIIGQGAIKEMLLANNASAILSGKTVGLYSHLIDQNTLRLLWQLQNKVRFNLFFTRSQITLLKLRNISEYNFLSSKVNNVWGQDSLAIETVAPDRGNIPEKALPLKTTDYVIWIAIMLSPRFFDNSMSKEAKVKRLKAVLNTFSRSRVTFYMNKEMLANLKEFDLPVQLSPSYAELMRMPWASATQHFASVDQYNLFADLIPKVTPFLLEPNDADQALYATDYLNTRRVSLTQNILNHGCD</sequence>
<reference evidence="13" key="1">
    <citation type="journal article" date="2012" name="Clin. Vaccine Immunol.">
        <title>Molecular and cellular characterization of a Salmonella enterica serovar Paratyphi a outbreak strain and the human immune response to infection.</title>
        <authorList>
            <person name="Gal-Mor O."/>
            <person name="Suez J."/>
            <person name="Elhadad D."/>
            <person name="Porwollik S."/>
            <person name="Leshem E."/>
            <person name="Valinsky L."/>
            <person name="McClelland M."/>
            <person name="Schwartz E."/>
            <person name="Rahav G."/>
        </authorList>
    </citation>
    <scope>NUCLEOTIDE SEQUENCE</scope>
    <source>
        <strain evidence="13">45157</strain>
    </source>
</reference>
<dbReference type="EMBL" id="DAAUSW010000001">
    <property type="protein sequence ID" value="HAF3231779.1"/>
    <property type="molecule type" value="Genomic_DNA"/>
</dbReference>
<evidence type="ECO:0000313" key="10">
    <source>
        <dbReference type="EMBL" id="HAF5106691.1"/>
    </source>
</evidence>
<name>A0A5H9KX36_SALPT</name>
<dbReference type="EMBL" id="DAAVJZ010000001">
    <property type="protein sequence ID" value="HAF5102517.1"/>
    <property type="molecule type" value="Genomic_DNA"/>
</dbReference>
<dbReference type="EMBL" id="CP076727">
    <property type="protein sequence ID" value="QWV91566.1"/>
    <property type="molecule type" value="Genomic_DNA"/>
</dbReference>
<evidence type="ECO:0000313" key="13">
    <source>
        <dbReference type="EMBL" id="QWV91566.1"/>
    </source>
</evidence>
<reference evidence="5" key="3">
    <citation type="submission" date="2020-02" db="EMBL/GenBank/DDBJ databases">
        <authorList>
            <consortium name="NCBI Pathogen Detection Project"/>
        </authorList>
    </citation>
    <scope>NUCLEOTIDE SEQUENCE</scope>
    <source>
        <strain evidence="9">138-69</strain>
        <strain evidence="7">5</strain>
        <strain evidence="5">A5301</strain>
        <strain evidence="1">B964</strain>
        <strain evidence="3">D1985</strain>
        <strain evidence="11">D441</strain>
    </source>
</reference>
<evidence type="ECO:0000313" key="9">
    <source>
        <dbReference type="EMBL" id="HAF5102517.1"/>
    </source>
</evidence>
<dbReference type="EMBL" id="DAAVWH010000062">
    <property type="protein sequence ID" value="HAF6832248.1"/>
    <property type="molecule type" value="Genomic_DNA"/>
</dbReference>
<gene>
    <name evidence="7" type="ORF">G7119_000100</name>
    <name evidence="8" type="ORF">G7119_004552</name>
    <name evidence="1" type="ORF">G7148_000100</name>
    <name evidence="2" type="ORF">G7148_004545</name>
    <name evidence="5" type="ORF">G7891_000100</name>
    <name evidence="6" type="ORF">G7891_004403</name>
    <name evidence="3" type="ORF">G7894_000100</name>
    <name evidence="4" type="ORF">G7894_004551</name>
    <name evidence="9" type="ORF">G7897_000100</name>
    <name evidence="10" type="ORF">G7897_004548</name>
    <name evidence="11" type="ORF">G7Z63_000100</name>
    <name evidence="12" type="ORF">G7Z63_004550</name>
    <name evidence="13" type="ORF">KQ244_06175</name>
</gene>
<evidence type="ECO:0000313" key="7">
    <source>
        <dbReference type="EMBL" id="HAF5093768.1"/>
    </source>
</evidence>
<evidence type="ECO:0000313" key="6">
    <source>
        <dbReference type="EMBL" id="HAF5080455.1"/>
    </source>
</evidence>
<dbReference type="EMBL" id="DAAVJT010000001">
    <property type="protein sequence ID" value="HAF5076410.1"/>
    <property type="molecule type" value="Genomic_DNA"/>
</dbReference>
<accession>A0A5H9KX36</accession>
<evidence type="ECO:0000313" key="4">
    <source>
        <dbReference type="EMBL" id="HAF5063159.1"/>
    </source>
</evidence>
<reference evidence="5" key="2">
    <citation type="journal article" date="2018" name="Genome Biol.">
        <title>SKESA: strategic k-mer extension for scrupulous assemblies.</title>
        <authorList>
            <person name="Souvorov A."/>
            <person name="Agarwala R."/>
            <person name="Lipman D.J."/>
        </authorList>
    </citation>
    <scope>NUCLEOTIDE SEQUENCE</scope>
    <source>
        <strain evidence="9">138-69</strain>
        <strain evidence="7">5</strain>
        <strain evidence="5">A5301</strain>
        <strain evidence="1">B964</strain>
        <strain evidence="3">D1985</strain>
        <strain evidence="11">D441</strain>
    </source>
</reference>
<evidence type="ECO:0000313" key="3">
    <source>
        <dbReference type="EMBL" id="HAF5058982.1"/>
    </source>
</evidence>
<dbReference type="EMBL" id="DAAVJZ010000058">
    <property type="protein sequence ID" value="HAF5106691.1"/>
    <property type="molecule type" value="Genomic_DNA"/>
</dbReference>
<dbReference type="EMBL" id="DAAVJX010000001">
    <property type="protein sequence ID" value="HAF5093768.1"/>
    <property type="molecule type" value="Genomic_DNA"/>
</dbReference>
<reference evidence="13" key="4">
    <citation type="submission" date="2021-06" db="EMBL/GenBank/DDBJ databases">
        <authorList>
            <person name="Gal-Mor O."/>
            <person name="McClland M."/>
            <person name="Desai P."/>
            <person name="Porwollik S."/>
        </authorList>
    </citation>
    <scope>NUCLEOTIDE SEQUENCE</scope>
    <source>
        <strain evidence="13">45157</strain>
    </source>
</reference>
<evidence type="ECO:0000313" key="12">
    <source>
        <dbReference type="EMBL" id="HAF6832248.1"/>
    </source>
</evidence>
<evidence type="ECO:0000313" key="8">
    <source>
        <dbReference type="EMBL" id="HAF5097948.1"/>
    </source>
</evidence>
<evidence type="ECO:0000313" key="11">
    <source>
        <dbReference type="EMBL" id="HAF6828071.1"/>
    </source>
</evidence>
<dbReference type="EMBL" id="DAAVJP010000001">
    <property type="protein sequence ID" value="HAF5058982.1"/>
    <property type="molecule type" value="Genomic_DNA"/>
</dbReference>
<protein>
    <submittedName>
        <fullName evidence="5">Uncharacterized protein</fullName>
    </submittedName>
</protein>
<evidence type="ECO:0000313" key="2">
    <source>
        <dbReference type="EMBL" id="HAF3235956.1"/>
    </source>
</evidence>
<evidence type="ECO:0000313" key="1">
    <source>
        <dbReference type="EMBL" id="HAF3231779.1"/>
    </source>
</evidence>
<dbReference type="EMBL" id="DAAVJT010000054">
    <property type="protein sequence ID" value="HAF5080455.1"/>
    <property type="molecule type" value="Genomic_DNA"/>
</dbReference>
<dbReference type="AlphaFoldDB" id="A0A5H9KX36"/>